<keyword evidence="4 8" id="KW-1003">Cell membrane</keyword>
<feature type="transmembrane region" description="Helical" evidence="8">
    <location>
        <begin position="139"/>
        <end position="161"/>
    </location>
</feature>
<feature type="transmembrane region" description="Helical" evidence="8">
    <location>
        <begin position="198"/>
        <end position="216"/>
    </location>
</feature>
<dbReference type="Pfam" id="PF01925">
    <property type="entry name" value="TauE"/>
    <property type="match status" value="1"/>
</dbReference>
<keyword evidence="10" id="KW-1185">Reference proteome</keyword>
<evidence type="ECO:0000256" key="3">
    <source>
        <dbReference type="ARBA" id="ARBA00022448"/>
    </source>
</evidence>
<comment type="caution">
    <text evidence="9">The sequence shown here is derived from an EMBL/GenBank/DDBJ whole genome shotgun (WGS) entry which is preliminary data.</text>
</comment>
<dbReference type="EMBL" id="VWOX01000002">
    <property type="protein sequence ID" value="KAA5545903.1"/>
    <property type="molecule type" value="Genomic_DNA"/>
</dbReference>
<evidence type="ECO:0000256" key="5">
    <source>
        <dbReference type="ARBA" id="ARBA00022692"/>
    </source>
</evidence>
<feature type="transmembrane region" description="Helical" evidence="8">
    <location>
        <begin position="228"/>
        <end position="245"/>
    </location>
</feature>
<reference evidence="9 10" key="1">
    <citation type="submission" date="2019-08" db="EMBL/GenBank/DDBJ databases">
        <authorList>
            <person name="Dhanesh K."/>
            <person name="Kumar G."/>
            <person name="Sasikala C."/>
            <person name="Venkata Ramana C."/>
        </authorList>
    </citation>
    <scope>NUCLEOTIDE SEQUENCE [LARGE SCALE GENOMIC DNA]</scope>
    <source>
        <strain evidence="9 10">JC645</strain>
    </source>
</reference>
<dbReference type="InterPro" id="IPR002781">
    <property type="entry name" value="TM_pro_TauE-like"/>
</dbReference>
<dbReference type="PANTHER" id="PTHR30269">
    <property type="entry name" value="TRANSMEMBRANE PROTEIN YFCA"/>
    <property type="match status" value="1"/>
</dbReference>
<dbReference type="RefSeq" id="WP_150074763.1">
    <property type="nucleotide sequence ID" value="NZ_VWOX01000002.1"/>
</dbReference>
<evidence type="ECO:0000313" key="10">
    <source>
        <dbReference type="Proteomes" id="UP000324479"/>
    </source>
</evidence>
<organism evidence="9 10">
    <name type="scientific">Roseiconus nitratireducens</name>
    <dbReference type="NCBI Taxonomy" id="2605748"/>
    <lineage>
        <taxon>Bacteria</taxon>
        <taxon>Pseudomonadati</taxon>
        <taxon>Planctomycetota</taxon>
        <taxon>Planctomycetia</taxon>
        <taxon>Pirellulales</taxon>
        <taxon>Pirellulaceae</taxon>
        <taxon>Roseiconus</taxon>
    </lineage>
</organism>
<keyword evidence="5 8" id="KW-0812">Transmembrane</keyword>
<protein>
    <recommendedName>
        <fullName evidence="8">Probable membrane transporter protein</fullName>
    </recommendedName>
</protein>
<evidence type="ECO:0000256" key="4">
    <source>
        <dbReference type="ARBA" id="ARBA00022475"/>
    </source>
</evidence>
<evidence type="ECO:0000313" key="9">
    <source>
        <dbReference type="EMBL" id="KAA5545903.1"/>
    </source>
</evidence>
<keyword evidence="7 8" id="KW-0472">Membrane</keyword>
<evidence type="ECO:0000256" key="7">
    <source>
        <dbReference type="ARBA" id="ARBA00023136"/>
    </source>
</evidence>
<dbReference type="InterPro" id="IPR052017">
    <property type="entry name" value="TSUP"/>
</dbReference>
<dbReference type="GO" id="GO:0005886">
    <property type="term" value="C:plasma membrane"/>
    <property type="evidence" value="ECO:0007669"/>
    <property type="project" value="UniProtKB-SubCell"/>
</dbReference>
<name>A0A5M6DET7_9BACT</name>
<dbReference type="AlphaFoldDB" id="A0A5M6DET7"/>
<feature type="transmembrane region" description="Helical" evidence="8">
    <location>
        <begin position="79"/>
        <end position="95"/>
    </location>
</feature>
<gene>
    <name evidence="9" type="ORF">FYK55_03030</name>
</gene>
<accession>A0A5M6DET7</accession>
<evidence type="ECO:0000256" key="8">
    <source>
        <dbReference type="RuleBase" id="RU363041"/>
    </source>
</evidence>
<keyword evidence="6 8" id="KW-1133">Transmembrane helix</keyword>
<feature type="transmembrane region" description="Helical" evidence="8">
    <location>
        <begin position="101"/>
        <end position="118"/>
    </location>
</feature>
<proteinExistence type="inferred from homology"/>
<feature type="transmembrane region" description="Helical" evidence="8">
    <location>
        <begin position="167"/>
        <end position="186"/>
    </location>
</feature>
<dbReference type="Proteomes" id="UP000324479">
    <property type="component" value="Unassembled WGS sequence"/>
</dbReference>
<feature type="transmembrane region" description="Helical" evidence="8">
    <location>
        <begin position="7"/>
        <end position="36"/>
    </location>
</feature>
<evidence type="ECO:0000256" key="6">
    <source>
        <dbReference type="ARBA" id="ARBA00022989"/>
    </source>
</evidence>
<evidence type="ECO:0000256" key="2">
    <source>
        <dbReference type="ARBA" id="ARBA00009142"/>
    </source>
</evidence>
<comment type="subcellular location">
    <subcellularLocation>
        <location evidence="1 8">Cell membrane</location>
        <topology evidence="1 8">Multi-pass membrane protein</topology>
    </subcellularLocation>
</comment>
<evidence type="ECO:0000256" key="1">
    <source>
        <dbReference type="ARBA" id="ARBA00004651"/>
    </source>
</evidence>
<comment type="similarity">
    <text evidence="2 8">Belongs to the 4-toluene sulfonate uptake permease (TSUP) (TC 2.A.102) family.</text>
</comment>
<dbReference type="PANTHER" id="PTHR30269:SF37">
    <property type="entry name" value="MEMBRANE TRANSPORTER PROTEIN"/>
    <property type="match status" value="1"/>
</dbReference>
<sequence>MITPDGYLLLVAVGVIALVAGFIHSAVGFGFGIVAVTLLPWVIDVEQTHVVTSTASVPVLMMATWAYRRGADFQSLRQALIAAAICLPLGLFAFERMPNDLLVRATGIAVLAMVFQSFRNRRYSAGSSSKTGSAWLAGGFAGFLAGAVSIAGPPIAAFALQQHWPQVRFKAFVNQFLLAVSIYKVLGLSVRGFIDSTVLYQVALIAPLAIIGIQLGARESQNLSAQSYQRFVAAALILLACYFLLRGAG</sequence>
<keyword evidence="3" id="KW-0813">Transport</keyword>